<organism evidence="2">
    <name type="scientific">Tetraodon nigroviridis</name>
    <name type="common">Spotted green pufferfish</name>
    <name type="synonym">Chelonodon nigroviridis</name>
    <dbReference type="NCBI Taxonomy" id="99883"/>
    <lineage>
        <taxon>Eukaryota</taxon>
        <taxon>Metazoa</taxon>
        <taxon>Chordata</taxon>
        <taxon>Craniata</taxon>
        <taxon>Vertebrata</taxon>
        <taxon>Euteleostomi</taxon>
        <taxon>Actinopterygii</taxon>
        <taxon>Neopterygii</taxon>
        <taxon>Teleostei</taxon>
        <taxon>Neoteleostei</taxon>
        <taxon>Acanthomorphata</taxon>
        <taxon>Eupercaria</taxon>
        <taxon>Tetraodontiformes</taxon>
        <taxon>Tetradontoidea</taxon>
        <taxon>Tetraodontidae</taxon>
        <taxon>Tetraodon</taxon>
    </lineage>
</organism>
<feature type="region of interest" description="Disordered" evidence="1">
    <location>
        <begin position="49"/>
        <end position="71"/>
    </location>
</feature>
<sequence>IPSVLCRPWRPVRLERPKGSKVTQRNCSTSSRATCSRPCWVRSYHSPTTRYHSNVSPPPHVGAQSVEHVQV</sequence>
<accession>Q4RA29</accession>
<feature type="non-terminal residue" evidence="2">
    <location>
        <position position="1"/>
    </location>
</feature>
<comment type="caution">
    <text evidence="2">The sequence shown here is derived from an EMBL/GenBank/DDBJ whole genome shotgun (WGS) entry which is preliminary data.</text>
</comment>
<evidence type="ECO:0000313" key="2">
    <source>
        <dbReference type="EMBL" id="CAG14754.1"/>
    </source>
</evidence>
<reference evidence="2" key="1">
    <citation type="journal article" date="2004" name="Nature">
        <title>Genome duplication in the teleost fish Tetraodon nigroviridis reveals the early vertebrate proto-karyotype.</title>
        <authorList>
            <person name="Jaillon O."/>
            <person name="Aury J.-M."/>
            <person name="Brunet F."/>
            <person name="Petit J.-L."/>
            <person name="Stange-Thomann N."/>
            <person name="Mauceli E."/>
            <person name="Bouneau L."/>
            <person name="Fischer C."/>
            <person name="Ozouf-Costaz C."/>
            <person name="Bernot A."/>
            <person name="Nicaud S."/>
            <person name="Jaffe D."/>
            <person name="Fisher S."/>
            <person name="Lutfalla G."/>
            <person name="Dossat C."/>
            <person name="Segurens B."/>
            <person name="Dasilva C."/>
            <person name="Salanoubat M."/>
            <person name="Levy M."/>
            <person name="Boudet N."/>
            <person name="Castellano S."/>
            <person name="Anthouard V."/>
            <person name="Jubin C."/>
            <person name="Castelli V."/>
            <person name="Katinka M."/>
            <person name="Vacherie B."/>
            <person name="Biemont C."/>
            <person name="Skalli Z."/>
            <person name="Cattolico L."/>
            <person name="Poulain J."/>
            <person name="De Berardinis V."/>
            <person name="Cruaud C."/>
            <person name="Duprat S."/>
            <person name="Brottier P."/>
            <person name="Coutanceau J.-P."/>
            <person name="Gouzy J."/>
            <person name="Parra G."/>
            <person name="Lardier G."/>
            <person name="Chapple C."/>
            <person name="McKernan K.J."/>
            <person name="McEwan P."/>
            <person name="Bosak S."/>
            <person name="Kellis M."/>
            <person name="Volff J.-N."/>
            <person name="Guigo R."/>
            <person name="Zody M.C."/>
            <person name="Mesirov J."/>
            <person name="Lindblad-Toh K."/>
            <person name="Birren B."/>
            <person name="Nusbaum C."/>
            <person name="Kahn D."/>
            <person name="Robinson-Rechavi M."/>
            <person name="Laudet V."/>
            <person name="Schachter V."/>
            <person name="Quetier F."/>
            <person name="Saurin W."/>
            <person name="Scarpelli C."/>
            <person name="Wincker P."/>
            <person name="Lander E.S."/>
            <person name="Weissenbach J."/>
            <person name="Roest Crollius H."/>
        </authorList>
    </citation>
    <scope>NUCLEOTIDE SEQUENCE [LARGE SCALE GENOMIC DNA]</scope>
</reference>
<proteinExistence type="predicted"/>
<evidence type="ECO:0000256" key="1">
    <source>
        <dbReference type="SAM" id="MobiDB-lite"/>
    </source>
</evidence>
<gene>
    <name evidence="2" type="ORF">GSTENG00037393001</name>
</gene>
<dbReference type="EMBL" id="CAAE01024619">
    <property type="protein sequence ID" value="CAG14754.1"/>
    <property type="molecule type" value="Genomic_DNA"/>
</dbReference>
<reference evidence="2" key="2">
    <citation type="submission" date="2004-02" db="EMBL/GenBank/DDBJ databases">
        <authorList>
            <consortium name="Genoscope"/>
            <consortium name="Whitehead Institute Centre for Genome Research"/>
        </authorList>
    </citation>
    <scope>NUCLEOTIDE SEQUENCE</scope>
</reference>
<name>Q4RA29_TETNG</name>
<dbReference type="KEGG" id="tng:GSTEN00037393G001"/>
<dbReference type="AlphaFoldDB" id="Q4RA29"/>
<protein>
    <submittedName>
        <fullName evidence="2">(spotted green pufferfish) hypothetical protein</fullName>
    </submittedName>
</protein>